<evidence type="ECO:0000313" key="3">
    <source>
        <dbReference type="Proteomes" id="UP000000763"/>
    </source>
</evidence>
<dbReference type="PANTHER" id="PTHR35500">
    <property type="entry name" value="OS03G0108700 PROTEIN"/>
    <property type="match status" value="1"/>
</dbReference>
<reference evidence="3" key="1">
    <citation type="journal article" date="2005" name="Nature">
        <title>The map-based sequence of the rice genome.</title>
        <authorList>
            <consortium name="International rice genome sequencing project (IRGSP)"/>
            <person name="Matsumoto T."/>
            <person name="Wu J."/>
            <person name="Kanamori H."/>
            <person name="Katayose Y."/>
            <person name="Fujisawa M."/>
            <person name="Namiki N."/>
            <person name="Mizuno H."/>
            <person name="Yamamoto K."/>
            <person name="Antonio B.A."/>
            <person name="Baba T."/>
            <person name="Sakata K."/>
            <person name="Nagamura Y."/>
            <person name="Aoki H."/>
            <person name="Arikawa K."/>
            <person name="Arita K."/>
            <person name="Bito T."/>
            <person name="Chiden Y."/>
            <person name="Fujitsuka N."/>
            <person name="Fukunaka R."/>
            <person name="Hamada M."/>
            <person name="Harada C."/>
            <person name="Hayashi A."/>
            <person name="Hijishita S."/>
            <person name="Honda M."/>
            <person name="Hosokawa S."/>
            <person name="Ichikawa Y."/>
            <person name="Idonuma A."/>
            <person name="Iijima M."/>
            <person name="Ikeda M."/>
            <person name="Ikeno M."/>
            <person name="Ito K."/>
            <person name="Ito S."/>
            <person name="Ito T."/>
            <person name="Ito Y."/>
            <person name="Ito Y."/>
            <person name="Iwabuchi A."/>
            <person name="Kamiya K."/>
            <person name="Karasawa W."/>
            <person name="Kurita K."/>
            <person name="Katagiri S."/>
            <person name="Kikuta A."/>
            <person name="Kobayashi H."/>
            <person name="Kobayashi N."/>
            <person name="Machita K."/>
            <person name="Maehara T."/>
            <person name="Masukawa M."/>
            <person name="Mizubayashi T."/>
            <person name="Mukai Y."/>
            <person name="Nagasaki H."/>
            <person name="Nagata Y."/>
            <person name="Naito S."/>
            <person name="Nakashima M."/>
            <person name="Nakama Y."/>
            <person name="Nakamichi Y."/>
            <person name="Nakamura M."/>
            <person name="Meguro A."/>
            <person name="Negishi M."/>
            <person name="Ohta I."/>
            <person name="Ohta T."/>
            <person name="Okamoto M."/>
            <person name="Ono N."/>
            <person name="Saji S."/>
            <person name="Sakaguchi M."/>
            <person name="Sakai K."/>
            <person name="Shibata M."/>
            <person name="Shimokawa T."/>
            <person name="Song J."/>
            <person name="Takazaki Y."/>
            <person name="Terasawa K."/>
            <person name="Tsugane M."/>
            <person name="Tsuji K."/>
            <person name="Ueda S."/>
            <person name="Waki K."/>
            <person name="Yamagata H."/>
            <person name="Yamamoto M."/>
            <person name="Yamamoto S."/>
            <person name="Yamane H."/>
            <person name="Yoshiki S."/>
            <person name="Yoshihara R."/>
            <person name="Yukawa K."/>
            <person name="Zhong H."/>
            <person name="Yano M."/>
            <person name="Yuan Q."/>
            <person name="Ouyang S."/>
            <person name="Liu J."/>
            <person name="Jones K.M."/>
            <person name="Gansberger K."/>
            <person name="Moffat K."/>
            <person name="Hill J."/>
            <person name="Bera J."/>
            <person name="Fadrosh D."/>
            <person name="Jin S."/>
            <person name="Johri S."/>
            <person name="Kim M."/>
            <person name="Overton L."/>
            <person name="Reardon M."/>
            <person name="Tsitrin T."/>
            <person name="Vuong H."/>
            <person name="Weaver B."/>
            <person name="Ciecko A."/>
            <person name="Tallon L."/>
            <person name="Jackson J."/>
            <person name="Pai G."/>
            <person name="Aken S.V."/>
            <person name="Utterback T."/>
            <person name="Reidmuller S."/>
            <person name="Feldblyum T."/>
            <person name="Hsiao J."/>
            <person name="Zismann V."/>
            <person name="Iobst S."/>
            <person name="de Vazeille A.R."/>
            <person name="Buell C.R."/>
            <person name="Ying K."/>
            <person name="Li Y."/>
            <person name="Lu T."/>
            <person name="Huang Y."/>
            <person name="Zhao Q."/>
            <person name="Feng Q."/>
            <person name="Zhang L."/>
            <person name="Zhu J."/>
            <person name="Weng Q."/>
            <person name="Mu J."/>
            <person name="Lu Y."/>
            <person name="Fan D."/>
            <person name="Liu Y."/>
            <person name="Guan J."/>
            <person name="Zhang Y."/>
            <person name="Yu S."/>
            <person name="Liu X."/>
            <person name="Zhang Y."/>
            <person name="Hong G."/>
            <person name="Han B."/>
            <person name="Choisne N."/>
            <person name="Demange N."/>
            <person name="Orjeda G."/>
            <person name="Samain S."/>
            <person name="Cattolico L."/>
            <person name="Pelletier E."/>
            <person name="Couloux A."/>
            <person name="Segurens B."/>
            <person name="Wincker P."/>
            <person name="D'Hont A."/>
            <person name="Scarpelli C."/>
            <person name="Weissenbach J."/>
            <person name="Salanoubat M."/>
            <person name="Quetier F."/>
            <person name="Yu Y."/>
            <person name="Kim H.R."/>
            <person name="Rambo T."/>
            <person name="Currie J."/>
            <person name="Collura K."/>
            <person name="Luo M."/>
            <person name="Yang T."/>
            <person name="Ammiraju J.S.S."/>
            <person name="Engler F."/>
            <person name="Soderlund C."/>
            <person name="Wing R.A."/>
            <person name="Palmer L.E."/>
            <person name="de la Bastide M."/>
            <person name="Spiegel L."/>
            <person name="Nascimento L."/>
            <person name="Zutavern T."/>
            <person name="O'Shaughnessy A."/>
            <person name="Dike S."/>
            <person name="Dedhia N."/>
            <person name="Preston R."/>
            <person name="Balija V."/>
            <person name="McCombie W.R."/>
            <person name="Chow T."/>
            <person name="Chen H."/>
            <person name="Chung M."/>
            <person name="Chen C."/>
            <person name="Shaw J."/>
            <person name="Wu H."/>
            <person name="Hsiao K."/>
            <person name="Chao Y."/>
            <person name="Chu M."/>
            <person name="Cheng C."/>
            <person name="Hour A."/>
            <person name="Lee P."/>
            <person name="Lin S."/>
            <person name="Lin Y."/>
            <person name="Liou J."/>
            <person name="Liu S."/>
            <person name="Hsing Y."/>
            <person name="Raghuvanshi S."/>
            <person name="Mohanty A."/>
            <person name="Bharti A.K."/>
            <person name="Gaur A."/>
            <person name="Gupta V."/>
            <person name="Kumar D."/>
            <person name="Ravi V."/>
            <person name="Vij S."/>
            <person name="Kapur A."/>
            <person name="Khurana P."/>
            <person name="Khurana P."/>
            <person name="Khurana J.P."/>
            <person name="Tyagi A.K."/>
            <person name="Gaikwad K."/>
            <person name="Singh A."/>
            <person name="Dalal V."/>
            <person name="Srivastava S."/>
            <person name="Dixit A."/>
            <person name="Pal A.K."/>
            <person name="Ghazi I.A."/>
            <person name="Yadav M."/>
            <person name="Pandit A."/>
            <person name="Bhargava A."/>
            <person name="Sureshbabu K."/>
            <person name="Batra K."/>
            <person name="Sharma T.R."/>
            <person name="Mohapatra T."/>
            <person name="Singh N.K."/>
            <person name="Messing J."/>
            <person name="Nelson A.B."/>
            <person name="Fuks G."/>
            <person name="Kavchok S."/>
            <person name="Keizer G."/>
            <person name="Linton E."/>
            <person name="Llaca V."/>
            <person name="Song R."/>
            <person name="Tanyolac B."/>
            <person name="Young S."/>
            <person name="Ho-Il K."/>
            <person name="Hahn J.H."/>
            <person name="Sangsakoo G."/>
            <person name="Vanavichit A."/>
            <person name="de Mattos Luiz.A.T."/>
            <person name="Zimmer P.D."/>
            <person name="Malone G."/>
            <person name="Dellagostin O."/>
            <person name="de Oliveira A.C."/>
            <person name="Bevan M."/>
            <person name="Bancroft I."/>
            <person name="Minx P."/>
            <person name="Cordum H."/>
            <person name="Wilson R."/>
            <person name="Cheng Z."/>
            <person name="Jin W."/>
            <person name="Jiang J."/>
            <person name="Leong S.A."/>
            <person name="Iwama H."/>
            <person name="Gojobori T."/>
            <person name="Itoh T."/>
            <person name="Niimura Y."/>
            <person name="Fujii Y."/>
            <person name="Habara T."/>
            <person name="Sakai H."/>
            <person name="Sato Y."/>
            <person name="Wilson G."/>
            <person name="Kumar K."/>
            <person name="McCouch S."/>
            <person name="Juretic N."/>
            <person name="Hoen D."/>
            <person name="Wright S."/>
            <person name="Bruskiewich R."/>
            <person name="Bureau T."/>
            <person name="Miyao A."/>
            <person name="Hirochika H."/>
            <person name="Nishikawa T."/>
            <person name="Kadowaki K."/>
            <person name="Sugiura M."/>
            <person name="Burr B."/>
            <person name="Sasaki T."/>
        </authorList>
    </citation>
    <scope>NUCLEOTIDE SEQUENCE [LARGE SCALE GENOMIC DNA]</scope>
    <source>
        <strain evidence="3">cv. Nipponbare</strain>
    </source>
</reference>
<gene>
    <name evidence="2" type="primary">OSJNBb0033N16.1</name>
</gene>
<dbReference type="Proteomes" id="UP000000763">
    <property type="component" value="Chromosome 3"/>
</dbReference>
<proteinExistence type="predicted"/>
<name>Q9AUR5_ORYSJ</name>
<feature type="region of interest" description="Disordered" evidence="1">
    <location>
        <begin position="1"/>
        <end position="21"/>
    </location>
</feature>
<evidence type="ECO:0000313" key="2">
    <source>
        <dbReference type="EMBL" id="AAK18839.1"/>
    </source>
</evidence>
<organism evidence="2 3">
    <name type="scientific">Oryza sativa subsp. japonica</name>
    <name type="common">Rice</name>
    <dbReference type="NCBI Taxonomy" id="39947"/>
    <lineage>
        <taxon>Eukaryota</taxon>
        <taxon>Viridiplantae</taxon>
        <taxon>Streptophyta</taxon>
        <taxon>Embryophyta</taxon>
        <taxon>Tracheophyta</taxon>
        <taxon>Spermatophyta</taxon>
        <taxon>Magnoliopsida</taxon>
        <taxon>Liliopsida</taxon>
        <taxon>Poales</taxon>
        <taxon>Poaceae</taxon>
        <taxon>BOP clade</taxon>
        <taxon>Oryzoideae</taxon>
        <taxon>Oryzeae</taxon>
        <taxon>Oryzinae</taxon>
        <taxon>Oryza</taxon>
        <taxon>Oryza sativa</taxon>
    </lineage>
</organism>
<protein>
    <submittedName>
        <fullName evidence="2">Uncharacterized protein</fullName>
    </submittedName>
</protein>
<dbReference type="AlphaFoldDB" id="Q9AUR5"/>
<accession>Q9AUR5</accession>
<evidence type="ECO:0000256" key="1">
    <source>
        <dbReference type="SAM" id="MobiDB-lite"/>
    </source>
</evidence>
<sequence length="286" mass="31247">MGKGWRRRRTARETSGRRSWMRRSRGAGLAARSWLAAGEVLAASAPGNRWSRGGGGRGPRVHAAAFVLGDWIRSSAAFVALIEPRPRDSVPIDLFHFIYCLNQATEDRERRRWLSQGSAGGGVAASSGVAVNITTGPMTETEDDMAVAEEEEVVAASAETEEHVQRILLAIDAFTRQVSEMLEAGHELFKNLAADFEDRLCSIHKERRGWRGGRTRSGSCAPVTSPMSRHAPSAATALACRRRIVPARRCRTALARRRRLSATVLARHRRRFACSGRHSGAATAPG</sequence>
<feature type="compositionally biased region" description="Basic residues" evidence="1">
    <location>
        <begin position="1"/>
        <end position="10"/>
    </location>
</feature>
<reference evidence="3" key="2">
    <citation type="journal article" date="2008" name="Nucleic Acids Res.">
        <title>The rice annotation project database (RAP-DB): 2008 update.</title>
        <authorList>
            <consortium name="The rice annotation project (RAP)"/>
        </authorList>
    </citation>
    <scope>GENOME REANNOTATION</scope>
    <source>
        <strain evidence="3">cv. Nipponbare</strain>
    </source>
</reference>
<dbReference type="EMBL" id="AC082645">
    <property type="protein sequence ID" value="AAK18839.1"/>
    <property type="molecule type" value="Genomic_DNA"/>
</dbReference>
<dbReference type="PANTHER" id="PTHR35500:SF1">
    <property type="entry name" value="OS03G0108700 PROTEIN"/>
    <property type="match status" value="1"/>
</dbReference>